<gene>
    <name evidence="1" type="ORF">CISIN_1g047162mg</name>
</gene>
<dbReference type="AlphaFoldDB" id="A0A067FE24"/>
<accession>A0A067FE24</accession>
<evidence type="ECO:0000313" key="1">
    <source>
        <dbReference type="EMBL" id="KDO61667.1"/>
    </source>
</evidence>
<organism evidence="1 2">
    <name type="scientific">Citrus sinensis</name>
    <name type="common">Sweet orange</name>
    <name type="synonym">Citrus aurantium var. sinensis</name>
    <dbReference type="NCBI Taxonomy" id="2711"/>
    <lineage>
        <taxon>Eukaryota</taxon>
        <taxon>Viridiplantae</taxon>
        <taxon>Streptophyta</taxon>
        <taxon>Embryophyta</taxon>
        <taxon>Tracheophyta</taxon>
        <taxon>Spermatophyta</taxon>
        <taxon>Magnoliopsida</taxon>
        <taxon>eudicotyledons</taxon>
        <taxon>Gunneridae</taxon>
        <taxon>Pentapetalae</taxon>
        <taxon>rosids</taxon>
        <taxon>malvids</taxon>
        <taxon>Sapindales</taxon>
        <taxon>Rutaceae</taxon>
        <taxon>Aurantioideae</taxon>
        <taxon>Citrus</taxon>
    </lineage>
</organism>
<proteinExistence type="predicted"/>
<dbReference type="Proteomes" id="UP000027120">
    <property type="component" value="Unassembled WGS sequence"/>
</dbReference>
<sequence>MIVRMEISTFIRIIHTQFPSYNFPLSMQLQILTNLIKLQKLTIKADSYKIMWHHRQLKKIMFSKRQKVEPLNLVFTNVKVCTRY</sequence>
<name>A0A067FE24_CITSI</name>
<dbReference type="EMBL" id="KK784923">
    <property type="protein sequence ID" value="KDO61667.1"/>
    <property type="molecule type" value="Genomic_DNA"/>
</dbReference>
<protein>
    <submittedName>
        <fullName evidence="1">Uncharacterized protein</fullName>
    </submittedName>
</protein>
<keyword evidence="2" id="KW-1185">Reference proteome</keyword>
<reference evidence="1 2" key="1">
    <citation type="submission" date="2014-04" db="EMBL/GenBank/DDBJ databases">
        <authorList>
            <consortium name="International Citrus Genome Consortium"/>
            <person name="Gmitter F."/>
            <person name="Chen C."/>
            <person name="Farmerie W."/>
            <person name="Harkins T."/>
            <person name="Desany B."/>
            <person name="Mohiuddin M."/>
            <person name="Kodira C."/>
            <person name="Borodovsky M."/>
            <person name="Lomsadze A."/>
            <person name="Burns P."/>
            <person name="Jenkins J."/>
            <person name="Prochnik S."/>
            <person name="Shu S."/>
            <person name="Chapman J."/>
            <person name="Pitluck S."/>
            <person name="Schmutz J."/>
            <person name="Rokhsar D."/>
        </authorList>
    </citation>
    <scope>NUCLEOTIDE SEQUENCE</scope>
</reference>
<evidence type="ECO:0000313" key="2">
    <source>
        <dbReference type="Proteomes" id="UP000027120"/>
    </source>
</evidence>